<protein>
    <submittedName>
        <fullName evidence="2">Uncharacterized protein</fullName>
    </submittedName>
</protein>
<evidence type="ECO:0000256" key="1">
    <source>
        <dbReference type="SAM" id="Phobius"/>
    </source>
</evidence>
<dbReference type="Proteomes" id="UP000750502">
    <property type="component" value="Unassembled WGS sequence"/>
</dbReference>
<name>A0A9P7L611_9HYPO</name>
<sequence length="76" mass="8380">MRLRFSLFSPSLSISLSLLVRLLCVLIIDSYSPPSAFLAIPFNLLCVFLFFLQNTTVQARNTVPDTAALRISSTSA</sequence>
<accession>A0A9P7L611</accession>
<comment type="caution">
    <text evidence="2">The sequence shown here is derived from an EMBL/GenBank/DDBJ whole genome shotgun (WGS) entry which is preliminary data.</text>
</comment>
<keyword evidence="1" id="KW-0472">Membrane</keyword>
<dbReference type="EMBL" id="JADFTT010000190">
    <property type="protein sequence ID" value="KAG5765657.1"/>
    <property type="molecule type" value="Genomic_DNA"/>
</dbReference>
<keyword evidence="3" id="KW-1185">Reference proteome</keyword>
<keyword evidence="1" id="KW-0812">Transmembrane</keyword>
<dbReference type="AlphaFoldDB" id="A0A9P7L611"/>
<reference evidence="2" key="1">
    <citation type="journal article" date="2020" name="bioRxiv">
        <title>Historical genomics reveals the evolutionary mechanisms behind multiple outbreaks of the host-specific coffee wilt pathogen Fusarium xylarioides.</title>
        <authorList>
            <person name="Peck D."/>
            <person name="Nowell R.W."/>
            <person name="Flood J."/>
            <person name="Ryan M.J."/>
            <person name="Barraclough T.G."/>
        </authorList>
    </citation>
    <scope>NUCLEOTIDE SEQUENCE</scope>
    <source>
        <strain evidence="2">IMI 127659i</strain>
    </source>
</reference>
<evidence type="ECO:0000313" key="3">
    <source>
        <dbReference type="Proteomes" id="UP000750502"/>
    </source>
</evidence>
<reference evidence="2" key="2">
    <citation type="submission" date="2020-10" db="EMBL/GenBank/DDBJ databases">
        <authorList>
            <person name="Peck L.D."/>
            <person name="Nowell R.W."/>
            <person name="Flood J."/>
            <person name="Ryan M.J."/>
            <person name="Barraclough T.G."/>
        </authorList>
    </citation>
    <scope>NUCLEOTIDE SEQUENCE</scope>
    <source>
        <strain evidence="2">IMI 127659i</strain>
    </source>
</reference>
<evidence type="ECO:0000313" key="2">
    <source>
        <dbReference type="EMBL" id="KAG5765657.1"/>
    </source>
</evidence>
<keyword evidence="1" id="KW-1133">Transmembrane helix</keyword>
<feature type="transmembrane region" description="Helical" evidence="1">
    <location>
        <begin position="7"/>
        <end position="28"/>
    </location>
</feature>
<proteinExistence type="predicted"/>
<gene>
    <name evidence="2" type="ORF">H9Q72_006261</name>
</gene>
<feature type="transmembrane region" description="Helical" evidence="1">
    <location>
        <begin position="34"/>
        <end position="52"/>
    </location>
</feature>
<organism evidence="2 3">
    <name type="scientific">Fusarium xylarioides</name>
    <dbReference type="NCBI Taxonomy" id="221167"/>
    <lineage>
        <taxon>Eukaryota</taxon>
        <taxon>Fungi</taxon>
        <taxon>Dikarya</taxon>
        <taxon>Ascomycota</taxon>
        <taxon>Pezizomycotina</taxon>
        <taxon>Sordariomycetes</taxon>
        <taxon>Hypocreomycetidae</taxon>
        <taxon>Hypocreales</taxon>
        <taxon>Nectriaceae</taxon>
        <taxon>Fusarium</taxon>
        <taxon>Fusarium fujikuroi species complex</taxon>
    </lineage>
</organism>